<dbReference type="SUPFAM" id="SSF103473">
    <property type="entry name" value="MFS general substrate transporter"/>
    <property type="match status" value="1"/>
</dbReference>
<dbReference type="Pfam" id="PF07690">
    <property type="entry name" value="MFS_1"/>
    <property type="match status" value="1"/>
</dbReference>
<sequence>MGKGAPAVYAHPVSESSSRPISEAVQSLKSRESVDEGIQEAFGPARDEEIGFHQHGGHHDDEKEERDPDLVDWDGPDDPANPMNWSRTRKWWISMLTAFMTFVISFGSSVFSATSEITAEEFSVSSEVMILGVTLYVVGFACGPLVWGPLSEIYGRRNPMMIGYFGFIIFQIPVAVAQNIETIFVCRFLCGALGSAPLAICAGMYVDYWDAKDRGIPTIGYAGAVFAGPTMGPIVGEFVVKNTSLGWRWTIWFTMIMGSFFFLLALPSVPETLAPVILQRKAARLRIRNKHWALHSKLDEQPVHFNALLRKYALKPIQMIYQEPILIVMTIYISLVYGILYLIFFAFPYSFEYDRAWPFGISSLPFIAIFVGVIISCIYMAWETTTIFQPKLHRANGKLIPEERLPPMIVGSVVIVIGLFWFAWTSYPSLNPWPQIISGAFIGGGIIMIFMPAVIYLVDVYLFDANSALAANAFVRSIVAAAFPLFSTQMYESLGVQWATSLLGFLCLALVPAPILFYLYGTKIRGWSKFAFVLDE</sequence>
<gene>
    <name evidence="12" type="ORF">LECACI_7A008894</name>
</gene>
<feature type="transmembrane region" description="Helical" evidence="10">
    <location>
        <begin position="359"/>
        <end position="382"/>
    </location>
</feature>
<protein>
    <recommendedName>
        <fullName evidence="7">Cercosporin MFS transporter CTB4</fullName>
    </recommendedName>
    <alternativeName>
        <fullName evidence="8">Cercosporin toxin biosynthesis cluster protein 4</fullName>
    </alternativeName>
</protein>
<feature type="compositionally biased region" description="Basic and acidic residues" evidence="9">
    <location>
        <begin position="45"/>
        <end position="69"/>
    </location>
</feature>
<dbReference type="GO" id="GO:0005886">
    <property type="term" value="C:plasma membrane"/>
    <property type="evidence" value="ECO:0007669"/>
    <property type="project" value="TreeGrafter"/>
</dbReference>
<feature type="transmembrane region" description="Helical" evidence="10">
    <location>
        <begin position="251"/>
        <end position="278"/>
    </location>
</feature>
<dbReference type="PANTHER" id="PTHR23502:SF47">
    <property type="entry name" value="MAJOR FACILITATOR SUPERFAMILY (MFS) PROFILE DOMAIN-CONTAINING PROTEIN-RELATED"/>
    <property type="match status" value="1"/>
</dbReference>
<feature type="compositionally biased region" description="Polar residues" evidence="9">
    <location>
        <begin position="14"/>
        <end position="28"/>
    </location>
</feature>
<feature type="transmembrane region" description="Helical" evidence="10">
    <location>
        <begin position="436"/>
        <end position="457"/>
    </location>
</feature>
<dbReference type="AlphaFoldDB" id="A0AAI8Z785"/>
<evidence type="ECO:0000256" key="8">
    <source>
        <dbReference type="ARBA" id="ARBA00077167"/>
    </source>
</evidence>
<dbReference type="EMBL" id="CAVMBE010000092">
    <property type="protein sequence ID" value="CAK4033736.1"/>
    <property type="molecule type" value="Genomic_DNA"/>
</dbReference>
<comment type="caution">
    <text evidence="12">The sequence shown here is derived from an EMBL/GenBank/DDBJ whole genome shotgun (WGS) entry which is preliminary data.</text>
</comment>
<keyword evidence="13" id="KW-1185">Reference proteome</keyword>
<evidence type="ECO:0000259" key="11">
    <source>
        <dbReference type="PROSITE" id="PS50850"/>
    </source>
</evidence>
<feature type="transmembrane region" description="Helical" evidence="10">
    <location>
        <begin position="159"/>
        <end position="176"/>
    </location>
</feature>
<keyword evidence="2 10" id="KW-0812">Transmembrane</keyword>
<reference evidence="12" key="1">
    <citation type="submission" date="2023-11" db="EMBL/GenBank/DDBJ databases">
        <authorList>
            <person name="Alioto T."/>
            <person name="Alioto T."/>
            <person name="Gomez Garrido J."/>
        </authorList>
    </citation>
    <scope>NUCLEOTIDE SEQUENCE</scope>
</reference>
<dbReference type="FunFam" id="1.20.1250.20:FF:000011">
    <property type="entry name" value="MFS multidrug transporter, putative"/>
    <property type="match status" value="1"/>
</dbReference>
<keyword evidence="3 10" id="KW-1133">Transmembrane helix</keyword>
<feature type="transmembrane region" description="Helical" evidence="10">
    <location>
        <begin position="498"/>
        <end position="520"/>
    </location>
</feature>
<evidence type="ECO:0000313" key="13">
    <source>
        <dbReference type="Proteomes" id="UP001296104"/>
    </source>
</evidence>
<evidence type="ECO:0000256" key="7">
    <source>
        <dbReference type="ARBA" id="ARBA00069139"/>
    </source>
</evidence>
<evidence type="ECO:0000256" key="5">
    <source>
        <dbReference type="ARBA" id="ARBA00038347"/>
    </source>
</evidence>
<feature type="transmembrane region" description="Helical" evidence="10">
    <location>
        <begin position="469"/>
        <end position="486"/>
    </location>
</feature>
<feature type="transmembrane region" description="Helical" evidence="10">
    <location>
        <begin position="91"/>
        <end position="108"/>
    </location>
</feature>
<evidence type="ECO:0000256" key="10">
    <source>
        <dbReference type="SAM" id="Phobius"/>
    </source>
</evidence>
<evidence type="ECO:0000256" key="3">
    <source>
        <dbReference type="ARBA" id="ARBA00022989"/>
    </source>
</evidence>
<comment type="subcellular location">
    <subcellularLocation>
        <location evidence="1">Membrane</location>
        <topology evidence="1">Multi-pass membrane protein</topology>
    </subcellularLocation>
</comment>
<dbReference type="InterPro" id="IPR020846">
    <property type="entry name" value="MFS_dom"/>
</dbReference>
<proteinExistence type="inferred from homology"/>
<feature type="region of interest" description="Disordered" evidence="9">
    <location>
        <begin position="1"/>
        <end position="78"/>
    </location>
</feature>
<evidence type="ECO:0000256" key="4">
    <source>
        <dbReference type="ARBA" id="ARBA00023136"/>
    </source>
</evidence>
<dbReference type="PROSITE" id="PS50850">
    <property type="entry name" value="MFS"/>
    <property type="match status" value="1"/>
</dbReference>
<comment type="function">
    <text evidence="6">MFS transporter; part of the gene cluster that mediates the biosynthesis of cercosporin, a light-activated, non-host-selective toxin. The perylenequinone chromophore of cercosporin absorbs light energy to attain an electronically-activated triplet state and produces active oxygen species such as the hydroxyl radical, superoxide, hydrogen peroxide or singlet oxygen upon reaction with oxygen molecules. These reactive oxygen species cause damage to various cellular components including lipids, proteins and nucleic acids. Responsible for secretion and accumulation of cercosporin, but does not play any roles in self-protection against the toxicity of cercosporin.</text>
</comment>
<accession>A0AAI8Z785</accession>
<evidence type="ECO:0000256" key="6">
    <source>
        <dbReference type="ARBA" id="ARBA00053977"/>
    </source>
</evidence>
<dbReference type="PANTHER" id="PTHR23502">
    <property type="entry name" value="MAJOR FACILITATOR SUPERFAMILY"/>
    <property type="match status" value="1"/>
</dbReference>
<keyword evidence="4 10" id="KW-0472">Membrane</keyword>
<evidence type="ECO:0000256" key="1">
    <source>
        <dbReference type="ARBA" id="ARBA00004141"/>
    </source>
</evidence>
<feature type="transmembrane region" description="Helical" evidence="10">
    <location>
        <begin position="218"/>
        <end position="239"/>
    </location>
</feature>
<feature type="domain" description="Major facilitator superfamily (MFS) profile" evidence="11">
    <location>
        <begin position="93"/>
        <end position="536"/>
    </location>
</feature>
<comment type="similarity">
    <text evidence="5">Belongs to the major facilitator superfamily. CAR1 family.</text>
</comment>
<evidence type="ECO:0000256" key="9">
    <source>
        <dbReference type="SAM" id="MobiDB-lite"/>
    </source>
</evidence>
<dbReference type="Gene3D" id="1.20.1250.20">
    <property type="entry name" value="MFS general substrate transporter like domains"/>
    <property type="match status" value="1"/>
</dbReference>
<evidence type="ECO:0000256" key="2">
    <source>
        <dbReference type="ARBA" id="ARBA00022692"/>
    </source>
</evidence>
<feature type="transmembrane region" description="Helical" evidence="10">
    <location>
        <begin position="325"/>
        <end position="347"/>
    </location>
</feature>
<organism evidence="12 13">
    <name type="scientific">Lecanosticta acicola</name>
    <dbReference type="NCBI Taxonomy" id="111012"/>
    <lineage>
        <taxon>Eukaryota</taxon>
        <taxon>Fungi</taxon>
        <taxon>Dikarya</taxon>
        <taxon>Ascomycota</taxon>
        <taxon>Pezizomycotina</taxon>
        <taxon>Dothideomycetes</taxon>
        <taxon>Dothideomycetidae</taxon>
        <taxon>Mycosphaerellales</taxon>
        <taxon>Mycosphaerellaceae</taxon>
        <taxon>Lecanosticta</taxon>
    </lineage>
</organism>
<feature type="transmembrane region" description="Helical" evidence="10">
    <location>
        <begin position="182"/>
        <end position="206"/>
    </location>
</feature>
<feature type="transmembrane region" description="Helical" evidence="10">
    <location>
        <begin position="403"/>
        <end position="424"/>
    </location>
</feature>
<dbReference type="InterPro" id="IPR036259">
    <property type="entry name" value="MFS_trans_sf"/>
</dbReference>
<dbReference type="GO" id="GO:0022857">
    <property type="term" value="F:transmembrane transporter activity"/>
    <property type="evidence" value="ECO:0007669"/>
    <property type="project" value="InterPro"/>
</dbReference>
<feature type="transmembrane region" description="Helical" evidence="10">
    <location>
        <begin position="128"/>
        <end position="147"/>
    </location>
</feature>
<dbReference type="InterPro" id="IPR011701">
    <property type="entry name" value="MFS"/>
</dbReference>
<name>A0AAI8Z785_9PEZI</name>
<dbReference type="CDD" id="cd17323">
    <property type="entry name" value="MFS_Tpo1_MDR_like"/>
    <property type="match status" value="1"/>
</dbReference>
<evidence type="ECO:0000313" key="12">
    <source>
        <dbReference type="EMBL" id="CAK4033736.1"/>
    </source>
</evidence>
<dbReference type="Proteomes" id="UP001296104">
    <property type="component" value="Unassembled WGS sequence"/>
</dbReference>